<name>A0A4Z2JBF8_9TELE</name>
<protein>
    <submittedName>
        <fullName evidence="1">Uncharacterized protein</fullName>
    </submittedName>
</protein>
<proteinExistence type="predicted"/>
<evidence type="ECO:0000313" key="2">
    <source>
        <dbReference type="Proteomes" id="UP000314294"/>
    </source>
</evidence>
<keyword evidence="2" id="KW-1185">Reference proteome</keyword>
<gene>
    <name evidence="1" type="ORF">EYF80_003110</name>
</gene>
<accession>A0A4Z2JBF8</accession>
<sequence>MVLPDRFTGWSGCSIEQIQMSKILFQAALAAPLPTVPSDWASVGALLRPYHQYFDGEHNEGHKAHLYCFPSRPDGAPWVLRLPRAGVRAGHGREASHLDPLPRKEDLGLNIKAELYLAAVSRRSDQPVGILLYECLRRPWPRPSGRSHLALTGSCVIAWDLCQHTYPTVKNCLISCRRERIICLYSPMRSFFPSMMQVLLGRGLYL</sequence>
<organism evidence="1 2">
    <name type="scientific">Liparis tanakae</name>
    <name type="common">Tanaka's snailfish</name>
    <dbReference type="NCBI Taxonomy" id="230148"/>
    <lineage>
        <taxon>Eukaryota</taxon>
        <taxon>Metazoa</taxon>
        <taxon>Chordata</taxon>
        <taxon>Craniata</taxon>
        <taxon>Vertebrata</taxon>
        <taxon>Euteleostomi</taxon>
        <taxon>Actinopterygii</taxon>
        <taxon>Neopterygii</taxon>
        <taxon>Teleostei</taxon>
        <taxon>Neoteleostei</taxon>
        <taxon>Acanthomorphata</taxon>
        <taxon>Eupercaria</taxon>
        <taxon>Perciformes</taxon>
        <taxon>Cottioidei</taxon>
        <taxon>Cottales</taxon>
        <taxon>Liparidae</taxon>
        <taxon>Liparis</taxon>
    </lineage>
</organism>
<dbReference type="EMBL" id="SRLO01000014">
    <property type="protein sequence ID" value="TNN86642.1"/>
    <property type="molecule type" value="Genomic_DNA"/>
</dbReference>
<dbReference type="Proteomes" id="UP000314294">
    <property type="component" value="Unassembled WGS sequence"/>
</dbReference>
<reference evidence="1 2" key="1">
    <citation type="submission" date="2019-03" db="EMBL/GenBank/DDBJ databases">
        <title>First draft genome of Liparis tanakae, snailfish: a comprehensive survey of snailfish specific genes.</title>
        <authorList>
            <person name="Kim W."/>
            <person name="Song I."/>
            <person name="Jeong J.-H."/>
            <person name="Kim D."/>
            <person name="Kim S."/>
            <person name="Ryu S."/>
            <person name="Song J.Y."/>
            <person name="Lee S.K."/>
        </authorList>
    </citation>
    <scope>NUCLEOTIDE SEQUENCE [LARGE SCALE GENOMIC DNA]</scope>
    <source>
        <tissue evidence="1">Muscle</tissue>
    </source>
</reference>
<evidence type="ECO:0000313" key="1">
    <source>
        <dbReference type="EMBL" id="TNN86642.1"/>
    </source>
</evidence>
<dbReference type="AlphaFoldDB" id="A0A4Z2JBF8"/>
<comment type="caution">
    <text evidence="1">The sequence shown here is derived from an EMBL/GenBank/DDBJ whole genome shotgun (WGS) entry which is preliminary data.</text>
</comment>